<evidence type="ECO:0000313" key="1">
    <source>
        <dbReference type="EMBL" id="ARQ03000.1"/>
    </source>
</evidence>
<dbReference type="InterPro" id="IPR014710">
    <property type="entry name" value="RmlC-like_jellyroll"/>
</dbReference>
<dbReference type="InterPro" id="IPR011051">
    <property type="entry name" value="RmlC_Cupin_sf"/>
</dbReference>
<protein>
    <recommendedName>
        <fullName evidence="3">Cupin 2 conserved barrel domain-containing protein</fullName>
    </recommendedName>
</protein>
<dbReference type="Gene3D" id="2.60.120.10">
    <property type="entry name" value="Jelly Rolls"/>
    <property type="match status" value="1"/>
</dbReference>
<dbReference type="SUPFAM" id="SSF51182">
    <property type="entry name" value="RmlC-like cupins"/>
    <property type="match status" value="1"/>
</dbReference>
<reference evidence="1 2" key="1">
    <citation type="submission" date="2017-05" db="EMBL/GenBank/DDBJ databases">
        <title>Full genome sequence of Pseudorhodoplanes sinuspersici.</title>
        <authorList>
            <person name="Dastgheib S.M.M."/>
            <person name="Shavandi M."/>
            <person name="Tirandaz H."/>
        </authorList>
    </citation>
    <scope>NUCLEOTIDE SEQUENCE [LARGE SCALE GENOMIC DNA]</scope>
    <source>
        <strain evidence="1 2">RIPI110</strain>
    </source>
</reference>
<name>A0A1W7A086_9HYPH</name>
<sequence>MMETLPRFGLRREDMMKRVAFFKDLKGYDGGLPDSNYESAIRKLYNVIGFQPPEGESGAVTSPVGADAARMAAIKISEGFNLGYCRAKPGKGPMMHNHDTNETFIPMTGKWRCSWINEKGEVDYVDAGPFDVVSFPAGCARRFENITDGDPDAESILMFVIGGDGPRAEFTDESMKELEDAGVWPATT</sequence>
<dbReference type="STRING" id="1235591.CAK95_16130"/>
<evidence type="ECO:0008006" key="3">
    <source>
        <dbReference type="Google" id="ProtNLM"/>
    </source>
</evidence>
<dbReference type="Proteomes" id="UP000194137">
    <property type="component" value="Chromosome"/>
</dbReference>
<dbReference type="AlphaFoldDB" id="A0A1W7A086"/>
<keyword evidence="2" id="KW-1185">Reference proteome</keyword>
<proteinExistence type="predicted"/>
<dbReference type="EMBL" id="CP021112">
    <property type="protein sequence ID" value="ARQ03000.1"/>
    <property type="molecule type" value="Genomic_DNA"/>
</dbReference>
<accession>A0A1W7A086</accession>
<gene>
    <name evidence="1" type="ORF">CAK95_16130</name>
</gene>
<evidence type="ECO:0000313" key="2">
    <source>
        <dbReference type="Proteomes" id="UP000194137"/>
    </source>
</evidence>
<organism evidence="1 2">
    <name type="scientific">Pseudorhodoplanes sinuspersici</name>
    <dbReference type="NCBI Taxonomy" id="1235591"/>
    <lineage>
        <taxon>Bacteria</taxon>
        <taxon>Pseudomonadati</taxon>
        <taxon>Pseudomonadota</taxon>
        <taxon>Alphaproteobacteria</taxon>
        <taxon>Hyphomicrobiales</taxon>
        <taxon>Pseudorhodoplanes</taxon>
    </lineage>
</organism>
<dbReference type="KEGG" id="psin:CAK95_16130"/>